<reference evidence="15 16" key="1">
    <citation type="submission" date="2020-05" db="EMBL/GenBank/DDBJ databases">
        <title>Complete genome sequence of of a novel Thermoleptolyngbya strain isolated from hot springs of Ganzi, Sichuan China.</title>
        <authorList>
            <person name="Tang J."/>
            <person name="Daroch M."/>
            <person name="Li L."/>
            <person name="Waleron K."/>
            <person name="Waleron M."/>
            <person name="Waleron M."/>
        </authorList>
    </citation>
    <scope>NUCLEOTIDE SEQUENCE [LARGE SCALE GENOMIC DNA]</scope>
    <source>
        <strain evidence="15 16">PKUAC-SCTA183</strain>
    </source>
</reference>
<dbReference type="EMBL" id="CP053661">
    <property type="protein sequence ID" value="QKD84090.1"/>
    <property type="molecule type" value="Genomic_DNA"/>
</dbReference>
<dbReference type="GO" id="GO:0005886">
    <property type="term" value="C:plasma membrane"/>
    <property type="evidence" value="ECO:0007669"/>
    <property type="project" value="UniProtKB-SubCell"/>
</dbReference>
<keyword evidence="9 12" id="KW-1133">Transmembrane helix</keyword>
<comment type="subcellular location">
    <subcellularLocation>
        <location evidence="1">Cell membrane</location>
        <topology evidence="1">Multi-pass membrane protein</topology>
    </subcellularLocation>
</comment>
<evidence type="ECO:0000256" key="6">
    <source>
        <dbReference type="ARBA" id="ARBA00022683"/>
    </source>
</evidence>
<dbReference type="PROSITE" id="PS51098">
    <property type="entry name" value="PTS_EIIB_TYPE_1"/>
    <property type="match status" value="2"/>
</dbReference>
<feature type="transmembrane region" description="Helical" evidence="12">
    <location>
        <begin position="290"/>
        <end position="308"/>
    </location>
</feature>
<dbReference type="InterPro" id="IPR050429">
    <property type="entry name" value="PTS_Glucose_EIICBA"/>
</dbReference>
<keyword evidence="10 12" id="KW-0472">Membrane</keyword>
<feature type="domain" description="PTS EIIB type-1" evidence="13">
    <location>
        <begin position="560"/>
        <end position="640"/>
    </location>
</feature>
<keyword evidence="5" id="KW-0808">Transferase</keyword>
<dbReference type="PANTHER" id="PTHR30009">
    <property type="entry name" value="CYTOCHROME C-TYPE SYNTHESIS PROTEIN AND PTS TRANSMEMBRANE COMPONENT"/>
    <property type="match status" value="1"/>
</dbReference>
<dbReference type="PROSITE" id="PS01035">
    <property type="entry name" value="PTS_EIIB_TYPE_1_CYS"/>
    <property type="match status" value="1"/>
</dbReference>
<dbReference type="GO" id="GO:0090563">
    <property type="term" value="F:protein-phosphocysteine-sugar phosphotransferase activity"/>
    <property type="evidence" value="ECO:0007669"/>
    <property type="project" value="TreeGrafter"/>
</dbReference>
<dbReference type="InterPro" id="IPR013013">
    <property type="entry name" value="PTS_EIIC_1"/>
</dbReference>
<evidence type="ECO:0000256" key="4">
    <source>
        <dbReference type="ARBA" id="ARBA00022597"/>
    </source>
</evidence>
<evidence type="ECO:0000259" key="14">
    <source>
        <dbReference type="PROSITE" id="PS51103"/>
    </source>
</evidence>
<dbReference type="InterPro" id="IPR001996">
    <property type="entry name" value="PTS_IIB_1"/>
</dbReference>
<evidence type="ECO:0000256" key="3">
    <source>
        <dbReference type="ARBA" id="ARBA00022475"/>
    </source>
</evidence>
<dbReference type="InterPro" id="IPR036878">
    <property type="entry name" value="Glu_permease_IIB"/>
</dbReference>
<sequence length="640" mass="67918">MWKKFFALAQQMGKALMLPVSILPIAGLLLGLGSARLIEIQNLASGTITKTTFGFIPEWLATIMKASGDAIFGVLPLIFAIAVAIAYTGNDGVSALAATVGFMVFIAALGAFGSARGFVTEAQIQDLIQQGQDTPNIWMKPVLGILTLDTGVFGGLIMGCIAAYLFNRFFRIKLPQYLGFFAGKRFVPIITSLVAIAVAALMSLIWPPIGGAINSFANAAASGNNIPLSAGLYALVERSLLPFGLHHVWNVPFFFQIGSYTDPVTNQLVRGDINRFFAGDPTAGILGGGYWFKMFGLPAAAMAIWQSAKPKNRAVTGSLMVSAALTSFLTGITEPLEFSFLFVAPALYAIHAVMAGICDFLFVALGGRMGFTFSQGFIDFALFNQLGNWNGNKGDVWKLIVGGGIVAAAVYYFVFRAAIRLFDFKTPGREVEEELPEGMTVAPAAAGGMALGLVQAFGGRSNIEVMDACITRLRITVKDKSKVNKARLKALGASGVLEVGNSVQAIFGPRSENLKTDMIEYLKTAGPEADLGYTPAAGEAEVAEEAAVGSGAPARDPMAAEKAENLIIALGGRRNIRSVEPAALTRLRVEVADDSVVDDSALSAAGANGVMHLNDHKLHVLVGLNADQYADEMKRQLTHV</sequence>
<keyword evidence="8" id="KW-0418">Kinase</keyword>
<dbReference type="PANTHER" id="PTHR30009:SF20">
    <property type="entry name" value="PTS SYSTEM GLUCOSE-SPECIFIC EIICB COMPONENT-RELATED"/>
    <property type="match status" value="1"/>
</dbReference>
<comment type="caution">
    <text evidence="11">Lacks conserved residue(s) required for the propagation of feature annotation.</text>
</comment>
<evidence type="ECO:0000313" key="16">
    <source>
        <dbReference type="Proteomes" id="UP000505210"/>
    </source>
</evidence>
<keyword evidence="2" id="KW-0813">Transport</keyword>
<evidence type="ECO:0000256" key="8">
    <source>
        <dbReference type="ARBA" id="ARBA00022777"/>
    </source>
</evidence>
<feature type="transmembrane region" description="Helical" evidence="12">
    <location>
        <begin position="186"/>
        <end position="206"/>
    </location>
</feature>
<feature type="transmembrane region" description="Helical" evidence="12">
    <location>
        <begin position="59"/>
        <end position="86"/>
    </location>
</feature>
<feature type="domain" description="PTS EIIB type-1" evidence="13">
    <location>
        <begin position="447"/>
        <end position="528"/>
    </location>
</feature>
<evidence type="ECO:0000256" key="12">
    <source>
        <dbReference type="SAM" id="Phobius"/>
    </source>
</evidence>
<dbReference type="Gene3D" id="3.30.1360.60">
    <property type="entry name" value="Glucose permease domain IIB"/>
    <property type="match status" value="2"/>
</dbReference>
<evidence type="ECO:0000313" key="15">
    <source>
        <dbReference type="EMBL" id="QKD84090.1"/>
    </source>
</evidence>
<feature type="transmembrane region" description="Helical" evidence="12">
    <location>
        <begin position="399"/>
        <end position="419"/>
    </location>
</feature>
<feature type="active site" description="Phosphocysteine intermediate; for EIIB activity" evidence="11">
    <location>
        <position position="469"/>
    </location>
</feature>
<proteinExistence type="predicted"/>
<evidence type="ECO:0000256" key="9">
    <source>
        <dbReference type="ARBA" id="ARBA00022989"/>
    </source>
</evidence>
<evidence type="ECO:0000256" key="11">
    <source>
        <dbReference type="PROSITE-ProRule" id="PRU00421"/>
    </source>
</evidence>
<feature type="transmembrane region" description="Helical" evidence="12">
    <location>
        <begin position="142"/>
        <end position="166"/>
    </location>
</feature>
<dbReference type="GO" id="GO:0016301">
    <property type="term" value="F:kinase activity"/>
    <property type="evidence" value="ECO:0007669"/>
    <property type="project" value="UniProtKB-KW"/>
</dbReference>
<feature type="transmembrane region" description="Helical" evidence="12">
    <location>
        <begin position="338"/>
        <end position="362"/>
    </location>
</feature>
<dbReference type="InterPro" id="IPR018113">
    <property type="entry name" value="PTrfase_EIIB_Cys"/>
</dbReference>
<dbReference type="FunFam" id="3.30.1360.60:FF:000001">
    <property type="entry name" value="PTS system glucose-specific IIBC component PtsG"/>
    <property type="match status" value="1"/>
</dbReference>
<feature type="domain" description="PTS EIIC type-1" evidence="14">
    <location>
        <begin position="3"/>
        <end position="431"/>
    </location>
</feature>
<dbReference type="GO" id="GO:0009401">
    <property type="term" value="P:phosphoenolpyruvate-dependent sugar phosphotransferase system"/>
    <property type="evidence" value="ECO:0007669"/>
    <property type="project" value="UniProtKB-KW"/>
</dbReference>
<dbReference type="CDD" id="cd00212">
    <property type="entry name" value="PTS_IIB_glc"/>
    <property type="match status" value="1"/>
</dbReference>
<dbReference type="Pfam" id="PF02378">
    <property type="entry name" value="PTS_EIIC"/>
    <property type="match status" value="1"/>
</dbReference>
<evidence type="ECO:0000256" key="5">
    <source>
        <dbReference type="ARBA" id="ARBA00022679"/>
    </source>
</evidence>
<dbReference type="KEGG" id="theu:HPC62_19610"/>
<feature type="transmembrane region" description="Helical" evidence="12">
    <location>
        <begin position="93"/>
        <end position="112"/>
    </location>
</feature>
<dbReference type="RefSeq" id="WP_172358153.1">
    <property type="nucleotide sequence ID" value="NZ_CP053661.1"/>
</dbReference>
<evidence type="ECO:0000256" key="7">
    <source>
        <dbReference type="ARBA" id="ARBA00022692"/>
    </source>
</evidence>
<dbReference type="GO" id="GO:0015764">
    <property type="term" value="P:N-acetylglucosamine transport"/>
    <property type="evidence" value="ECO:0007669"/>
    <property type="project" value="TreeGrafter"/>
</dbReference>
<dbReference type="GO" id="GO:0008982">
    <property type="term" value="F:protein-N(PI)-phosphohistidine-sugar phosphotransferase activity"/>
    <property type="evidence" value="ECO:0007669"/>
    <property type="project" value="InterPro"/>
</dbReference>
<dbReference type="GO" id="GO:1904659">
    <property type="term" value="P:D-glucose transmembrane transport"/>
    <property type="evidence" value="ECO:0007669"/>
    <property type="project" value="InterPro"/>
</dbReference>
<evidence type="ECO:0000256" key="2">
    <source>
        <dbReference type="ARBA" id="ARBA00022448"/>
    </source>
</evidence>
<evidence type="ECO:0000256" key="10">
    <source>
        <dbReference type="ARBA" id="ARBA00023136"/>
    </source>
</evidence>
<organism evidence="15 16">
    <name type="scientific">Thermoleptolyngbya sichuanensis A183</name>
    <dbReference type="NCBI Taxonomy" id="2737172"/>
    <lineage>
        <taxon>Bacteria</taxon>
        <taxon>Bacillati</taxon>
        <taxon>Cyanobacteriota</taxon>
        <taxon>Cyanophyceae</taxon>
        <taxon>Oculatellales</taxon>
        <taxon>Oculatellaceae</taxon>
        <taxon>Thermoleptolyngbya</taxon>
        <taxon>Thermoleptolyngbya sichuanensis</taxon>
    </lineage>
</organism>
<dbReference type="PROSITE" id="PS51103">
    <property type="entry name" value="PTS_EIIC_TYPE_1"/>
    <property type="match status" value="1"/>
</dbReference>
<dbReference type="NCBIfam" id="TIGR00826">
    <property type="entry name" value="EIIB_glc"/>
    <property type="match status" value="1"/>
</dbReference>
<dbReference type="AlphaFoldDB" id="A0A6M8BIT8"/>
<keyword evidence="16" id="KW-1185">Reference proteome</keyword>
<dbReference type="SUPFAM" id="SSF55604">
    <property type="entry name" value="Glucose permease domain IIB"/>
    <property type="match status" value="2"/>
</dbReference>
<keyword evidence="7 12" id="KW-0812">Transmembrane</keyword>
<dbReference type="Pfam" id="PF00367">
    <property type="entry name" value="PTS_EIIB"/>
    <property type="match status" value="2"/>
</dbReference>
<keyword evidence="4" id="KW-0762">Sugar transport</keyword>
<evidence type="ECO:0000259" key="13">
    <source>
        <dbReference type="PROSITE" id="PS51098"/>
    </source>
</evidence>
<evidence type="ECO:0000256" key="1">
    <source>
        <dbReference type="ARBA" id="ARBA00004651"/>
    </source>
</evidence>
<dbReference type="NCBIfam" id="TIGR02002">
    <property type="entry name" value="PTS-II-BC-glcB"/>
    <property type="match status" value="1"/>
</dbReference>
<gene>
    <name evidence="15" type="ORF">HPC62_19610</name>
</gene>
<keyword evidence="3" id="KW-1003">Cell membrane</keyword>
<dbReference type="InterPro" id="IPR011299">
    <property type="entry name" value="PTS_IIBC_glc"/>
</dbReference>
<name>A0A6M8BIT8_9CYAN</name>
<dbReference type="GO" id="GO:0055056">
    <property type="term" value="F:D-glucose transmembrane transporter activity"/>
    <property type="evidence" value="ECO:0007669"/>
    <property type="project" value="InterPro"/>
</dbReference>
<accession>A0A6M8BIT8</accession>
<feature type="transmembrane region" description="Helical" evidence="12">
    <location>
        <begin position="315"/>
        <end position="332"/>
    </location>
</feature>
<dbReference type="InterPro" id="IPR003352">
    <property type="entry name" value="PTS_EIIC"/>
</dbReference>
<protein>
    <submittedName>
        <fullName evidence="15">PTS transporter subunit EIIC</fullName>
    </submittedName>
</protein>
<keyword evidence="6" id="KW-0598">Phosphotransferase system</keyword>
<dbReference type="Proteomes" id="UP000505210">
    <property type="component" value="Chromosome"/>
</dbReference>